<dbReference type="PROSITE" id="PS00211">
    <property type="entry name" value="ABC_TRANSPORTER_1"/>
    <property type="match status" value="1"/>
</dbReference>
<dbReference type="OrthoDB" id="9802264at2"/>
<evidence type="ECO:0000256" key="1">
    <source>
        <dbReference type="ARBA" id="ARBA00004417"/>
    </source>
</evidence>
<keyword evidence="6 10" id="KW-0067">ATP-binding</keyword>
<dbReference type="SUPFAM" id="SSF50331">
    <property type="entry name" value="MOP-like"/>
    <property type="match status" value="1"/>
</dbReference>
<dbReference type="EMBL" id="QQTP01000025">
    <property type="protein sequence ID" value="RDJ19940.1"/>
    <property type="molecule type" value="Genomic_DNA"/>
</dbReference>
<accession>A0A370KY88</accession>
<dbReference type="Pfam" id="PF08402">
    <property type="entry name" value="TOBE_2"/>
    <property type="match status" value="1"/>
</dbReference>
<dbReference type="InterPro" id="IPR003439">
    <property type="entry name" value="ABC_transporter-like_ATP-bd"/>
</dbReference>
<evidence type="ECO:0000256" key="5">
    <source>
        <dbReference type="ARBA" id="ARBA00022741"/>
    </source>
</evidence>
<evidence type="ECO:0000313" key="11">
    <source>
        <dbReference type="Proteomes" id="UP000255207"/>
    </source>
</evidence>
<name>A0A370KY88_9HYPH</name>
<dbReference type="InterPro" id="IPR027417">
    <property type="entry name" value="P-loop_NTPase"/>
</dbReference>
<dbReference type="Pfam" id="PF00005">
    <property type="entry name" value="ABC_tran"/>
    <property type="match status" value="1"/>
</dbReference>
<dbReference type="Proteomes" id="UP000255207">
    <property type="component" value="Unassembled WGS sequence"/>
</dbReference>
<comment type="caution">
    <text evidence="10">The sequence shown here is derived from an EMBL/GenBank/DDBJ whole genome shotgun (WGS) entry which is preliminary data.</text>
</comment>
<comment type="subcellular location">
    <subcellularLocation>
        <location evidence="1">Cell inner membrane</location>
        <topology evidence="1">Peripheral membrane protein</topology>
    </subcellularLocation>
</comment>
<proteinExistence type="inferred from homology"/>
<dbReference type="InterPro" id="IPR008995">
    <property type="entry name" value="Mo/tungstate-bd_C_term_dom"/>
</dbReference>
<dbReference type="GO" id="GO:0016887">
    <property type="term" value="F:ATP hydrolysis activity"/>
    <property type="evidence" value="ECO:0007669"/>
    <property type="project" value="InterPro"/>
</dbReference>
<evidence type="ECO:0000259" key="9">
    <source>
        <dbReference type="PROSITE" id="PS50893"/>
    </source>
</evidence>
<organism evidence="10 11">
    <name type="scientific">Bosea caraganae</name>
    <dbReference type="NCBI Taxonomy" id="2763117"/>
    <lineage>
        <taxon>Bacteria</taxon>
        <taxon>Pseudomonadati</taxon>
        <taxon>Pseudomonadota</taxon>
        <taxon>Alphaproteobacteria</taxon>
        <taxon>Hyphomicrobiales</taxon>
        <taxon>Boseaceae</taxon>
        <taxon>Bosea</taxon>
    </lineage>
</organism>
<keyword evidence="8" id="KW-0472">Membrane</keyword>
<dbReference type="InterPro" id="IPR017871">
    <property type="entry name" value="ABC_transporter-like_CS"/>
</dbReference>
<evidence type="ECO:0000256" key="6">
    <source>
        <dbReference type="ARBA" id="ARBA00022840"/>
    </source>
</evidence>
<comment type="similarity">
    <text evidence="2">Belongs to the ABC transporter superfamily.</text>
</comment>
<dbReference type="RefSeq" id="WP_114832486.1">
    <property type="nucleotide sequence ID" value="NZ_QQTO01000030.1"/>
</dbReference>
<dbReference type="PROSITE" id="PS50893">
    <property type="entry name" value="ABC_TRANSPORTER_2"/>
    <property type="match status" value="1"/>
</dbReference>
<dbReference type="Gene3D" id="3.40.50.300">
    <property type="entry name" value="P-loop containing nucleotide triphosphate hydrolases"/>
    <property type="match status" value="1"/>
</dbReference>
<dbReference type="SUPFAM" id="SSF52540">
    <property type="entry name" value="P-loop containing nucleoside triphosphate hydrolases"/>
    <property type="match status" value="1"/>
</dbReference>
<dbReference type="PANTHER" id="PTHR43875:SF15">
    <property type="entry name" value="TREHALOSE IMPORT ATP-BINDING PROTEIN SUGC"/>
    <property type="match status" value="1"/>
</dbReference>
<feature type="domain" description="ABC transporter" evidence="9">
    <location>
        <begin position="2"/>
        <end position="232"/>
    </location>
</feature>
<dbReference type="SMART" id="SM00382">
    <property type="entry name" value="AAA"/>
    <property type="match status" value="1"/>
</dbReference>
<sequence length="365" mass="39507">MIELDAIGKRFGTVDAVKSVSLTVGEGEFVSLLGPSGCGKTTTLRIIAGFESPTSGRLRIGGREMNDVPVERRGLSMVFQNYALFPHLSVFENVAFGLRLKRVAKPEIEERVRKALDQVGLAGLGERSPRQLSGGQQQRVSLARGLVVNPAVLLMDEPLSNLDLKLREQLRDEIRTLQRSLGMTAVYVTHDQGEAMAMSDRIAVMHGGGIEQVGTPRDIYERPSTTFVASFIGHCNLLPGTLDASGRLFRTPNGVHLRVASGLPPSSERGEIRLAIRPETVRFLADGYERAPGDDNLISGRVRDIVYLGDVAQVSVVIMTEGGRVAETLNAAWRIVRGEATPTPGDVVRLSVATADCIPVFDRGA</sequence>
<protein>
    <submittedName>
        <fullName evidence="10">ABC transporter ATP-binding protein</fullName>
    </submittedName>
</protein>
<evidence type="ECO:0000313" key="10">
    <source>
        <dbReference type="EMBL" id="RDJ19940.1"/>
    </source>
</evidence>
<dbReference type="GO" id="GO:0140359">
    <property type="term" value="F:ABC-type transporter activity"/>
    <property type="evidence" value="ECO:0007669"/>
    <property type="project" value="UniProtKB-ARBA"/>
</dbReference>
<dbReference type="InterPro" id="IPR013611">
    <property type="entry name" value="Transp-assoc_OB_typ2"/>
</dbReference>
<dbReference type="FunFam" id="3.40.50.300:FF:000042">
    <property type="entry name" value="Maltose/maltodextrin ABC transporter, ATP-binding protein"/>
    <property type="match status" value="1"/>
</dbReference>
<reference evidence="11" key="1">
    <citation type="submission" date="2018-07" db="EMBL/GenBank/DDBJ databases">
        <authorList>
            <person name="Safronova V.I."/>
            <person name="Chirak E.R."/>
            <person name="Sazanova A.L."/>
        </authorList>
    </citation>
    <scope>NUCLEOTIDE SEQUENCE [LARGE SCALE GENOMIC DNA]</scope>
    <source>
        <strain evidence="11">RCAM04685</strain>
    </source>
</reference>
<gene>
    <name evidence="10" type="ORF">DWE98_27340</name>
</gene>
<dbReference type="GO" id="GO:0005524">
    <property type="term" value="F:ATP binding"/>
    <property type="evidence" value="ECO:0007669"/>
    <property type="project" value="UniProtKB-KW"/>
</dbReference>
<keyword evidence="11" id="KW-1185">Reference proteome</keyword>
<evidence type="ECO:0000256" key="7">
    <source>
        <dbReference type="ARBA" id="ARBA00022967"/>
    </source>
</evidence>
<dbReference type="PANTHER" id="PTHR43875">
    <property type="entry name" value="MALTODEXTRIN IMPORT ATP-BINDING PROTEIN MSMX"/>
    <property type="match status" value="1"/>
</dbReference>
<dbReference type="Gene3D" id="2.40.50.100">
    <property type="match status" value="1"/>
</dbReference>
<evidence type="ECO:0000256" key="8">
    <source>
        <dbReference type="ARBA" id="ARBA00023136"/>
    </source>
</evidence>
<dbReference type="AlphaFoldDB" id="A0A370KY88"/>
<keyword evidence="3" id="KW-0813">Transport</keyword>
<keyword evidence="5" id="KW-0547">Nucleotide-binding</keyword>
<evidence type="ECO:0000256" key="3">
    <source>
        <dbReference type="ARBA" id="ARBA00022448"/>
    </source>
</evidence>
<evidence type="ECO:0000256" key="2">
    <source>
        <dbReference type="ARBA" id="ARBA00005417"/>
    </source>
</evidence>
<dbReference type="InterPro" id="IPR047641">
    <property type="entry name" value="ABC_transpr_MalK/UgpC-like"/>
</dbReference>
<dbReference type="InterPro" id="IPR003593">
    <property type="entry name" value="AAA+_ATPase"/>
</dbReference>
<keyword evidence="4" id="KW-1003">Cell membrane</keyword>
<dbReference type="GO" id="GO:0055052">
    <property type="term" value="C:ATP-binding cassette (ABC) transporter complex, substrate-binding subunit-containing"/>
    <property type="evidence" value="ECO:0007669"/>
    <property type="project" value="TreeGrafter"/>
</dbReference>
<evidence type="ECO:0000256" key="4">
    <source>
        <dbReference type="ARBA" id="ARBA00022475"/>
    </source>
</evidence>
<keyword evidence="7" id="KW-1278">Translocase</keyword>